<proteinExistence type="predicted"/>
<sequence>MPEASRDQLLVFTRYPKPGDTKTRLIAVLGEQGAADLQRQMTEHLVGEARKLLAIHPVSIRICFDGSEEQRMRTWLGTEWGYARQGSGDIGRRMAAAFASAFRDGAERAVLVGTDVPDLTAPISV</sequence>
<dbReference type="InterPro" id="IPR029044">
    <property type="entry name" value="Nucleotide-diphossugar_trans"/>
</dbReference>
<reference evidence="1" key="1">
    <citation type="journal article" date="2014" name="Front. Microbiol.">
        <title>High frequency of phylogenetically diverse reductive dehalogenase-homologous genes in deep subseafloor sedimentary metagenomes.</title>
        <authorList>
            <person name="Kawai M."/>
            <person name="Futagami T."/>
            <person name="Toyoda A."/>
            <person name="Takaki Y."/>
            <person name="Nishi S."/>
            <person name="Hori S."/>
            <person name="Arai W."/>
            <person name="Tsubouchi T."/>
            <person name="Morono Y."/>
            <person name="Uchiyama I."/>
            <person name="Ito T."/>
            <person name="Fujiyama A."/>
            <person name="Inagaki F."/>
            <person name="Takami H."/>
        </authorList>
    </citation>
    <scope>NUCLEOTIDE SEQUENCE</scope>
    <source>
        <strain evidence="1">Expedition CK06-06</strain>
    </source>
</reference>
<dbReference type="EMBL" id="BARS01036256">
    <property type="protein sequence ID" value="GAG14370.1"/>
    <property type="molecule type" value="Genomic_DNA"/>
</dbReference>
<dbReference type="PANTHER" id="PTHR36529">
    <property type="entry name" value="SLL1095 PROTEIN"/>
    <property type="match status" value="1"/>
</dbReference>
<evidence type="ECO:0000313" key="1">
    <source>
        <dbReference type="EMBL" id="GAG14370.1"/>
    </source>
</evidence>
<gene>
    <name evidence="1" type="ORF">S01H1_55752</name>
</gene>
<dbReference type="InterPro" id="IPR018641">
    <property type="entry name" value="Trfase_1_rSAM/seldom-assoc"/>
</dbReference>
<dbReference type="PANTHER" id="PTHR36529:SF1">
    <property type="entry name" value="GLYCOSYLTRANSFERASE"/>
    <property type="match status" value="1"/>
</dbReference>
<dbReference type="Pfam" id="PF09837">
    <property type="entry name" value="DUF2064"/>
    <property type="match status" value="1"/>
</dbReference>
<accession>X0V891</accession>
<name>X0V891_9ZZZZ</name>
<dbReference type="SUPFAM" id="SSF53448">
    <property type="entry name" value="Nucleotide-diphospho-sugar transferases"/>
    <property type="match status" value="1"/>
</dbReference>
<organism evidence="1">
    <name type="scientific">marine sediment metagenome</name>
    <dbReference type="NCBI Taxonomy" id="412755"/>
    <lineage>
        <taxon>unclassified sequences</taxon>
        <taxon>metagenomes</taxon>
        <taxon>ecological metagenomes</taxon>
    </lineage>
</organism>
<comment type="caution">
    <text evidence="1">The sequence shown here is derived from an EMBL/GenBank/DDBJ whole genome shotgun (WGS) entry which is preliminary data.</text>
</comment>
<protein>
    <recommendedName>
        <fullName evidence="2">Glycosyltransferase</fullName>
    </recommendedName>
</protein>
<dbReference type="AlphaFoldDB" id="X0V891"/>
<dbReference type="Gene3D" id="3.90.550.10">
    <property type="entry name" value="Spore Coat Polysaccharide Biosynthesis Protein SpsA, Chain A"/>
    <property type="match status" value="1"/>
</dbReference>
<evidence type="ECO:0008006" key="2">
    <source>
        <dbReference type="Google" id="ProtNLM"/>
    </source>
</evidence>
<feature type="non-terminal residue" evidence="1">
    <location>
        <position position="125"/>
    </location>
</feature>